<protein>
    <submittedName>
        <fullName evidence="2">DUF2306 domain-containing protein</fullName>
    </submittedName>
</protein>
<dbReference type="RefSeq" id="WP_347167709.1">
    <property type="nucleotide sequence ID" value="NZ_JBDNCH010000002.1"/>
</dbReference>
<proteinExistence type="predicted"/>
<feature type="transmembrane region" description="Helical" evidence="1">
    <location>
        <begin position="108"/>
        <end position="131"/>
    </location>
</feature>
<sequence>MVKIVKRLLLWLTGALAALIAVYSLRYLFQGADAVDALAETDAFFNSLSGQMGSFWTEFASHQKPLYHQHEFTLVGHIAGASIALLVGMVQFVPYIRDNMPLLHRASGYLYTFTAVLGLGLGAYVSAALPMEGGPKAIVANILGGCLGIAFIVIAFFRIRQGQYEKHGQWMLRSYAILMAILTVYLLVTLFAAMGMDSMLGLTLAHMVCFPINLAIAEMIIRTSPQSFRAGAQPAQTGAKLGVAAI</sequence>
<gene>
    <name evidence="2" type="ORF">ABFB10_19130</name>
</gene>
<evidence type="ECO:0000313" key="3">
    <source>
        <dbReference type="Proteomes" id="UP001428774"/>
    </source>
</evidence>
<comment type="caution">
    <text evidence="2">The sequence shown here is derived from an EMBL/GenBank/DDBJ whole genome shotgun (WGS) entry which is preliminary data.</text>
</comment>
<keyword evidence="1" id="KW-0812">Transmembrane</keyword>
<organism evidence="2 3">
    <name type="scientific">Ponticoccus litoralis</name>
    <dbReference type="NCBI Taxonomy" id="422297"/>
    <lineage>
        <taxon>Bacteria</taxon>
        <taxon>Pseudomonadati</taxon>
        <taxon>Pseudomonadota</taxon>
        <taxon>Alphaproteobacteria</taxon>
        <taxon>Rhodobacterales</taxon>
        <taxon>Roseobacteraceae</taxon>
        <taxon>Ponticoccus</taxon>
    </lineage>
</organism>
<evidence type="ECO:0000313" key="2">
    <source>
        <dbReference type="EMBL" id="MEN9062783.1"/>
    </source>
</evidence>
<feature type="transmembrane region" description="Helical" evidence="1">
    <location>
        <begin position="199"/>
        <end position="221"/>
    </location>
</feature>
<keyword evidence="1" id="KW-1133">Transmembrane helix</keyword>
<dbReference type="AlphaFoldDB" id="A0AAW9SV16"/>
<dbReference type="EMBL" id="JBDNCH010000002">
    <property type="protein sequence ID" value="MEN9062783.1"/>
    <property type="molecule type" value="Genomic_DNA"/>
</dbReference>
<keyword evidence="1" id="KW-0472">Membrane</keyword>
<reference evidence="2 3" key="1">
    <citation type="submission" date="2024-05" db="EMBL/GenBank/DDBJ databases">
        <title>Genome sequence of Ponticoccus litoralis KCCM 90028.</title>
        <authorList>
            <person name="Kim J.M."/>
            <person name="Lee J.K."/>
            <person name="Choi B.J."/>
            <person name="Bayburt H."/>
            <person name="Baek J.H."/>
            <person name="Jeon C.O."/>
        </authorList>
    </citation>
    <scope>NUCLEOTIDE SEQUENCE [LARGE SCALE GENOMIC DNA]</scope>
    <source>
        <strain evidence="2 3">KCCM 90028</strain>
    </source>
</reference>
<accession>A0AAW9SV16</accession>
<evidence type="ECO:0000256" key="1">
    <source>
        <dbReference type="SAM" id="Phobius"/>
    </source>
</evidence>
<name>A0AAW9SV16_9RHOB</name>
<dbReference type="InterPro" id="IPR018750">
    <property type="entry name" value="DUF2306_membrane"/>
</dbReference>
<dbReference type="Pfam" id="PF10067">
    <property type="entry name" value="DUF2306"/>
    <property type="match status" value="1"/>
</dbReference>
<feature type="transmembrane region" description="Helical" evidence="1">
    <location>
        <begin position="74"/>
        <end position="96"/>
    </location>
</feature>
<feature type="transmembrane region" description="Helical" evidence="1">
    <location>
        <begin position="137"/>
        <end position="159"/>
    </location>
</feature>
<feature type="transmembrane region" description="Helical" evidence="1">
    <location>
        <begin position="171"/>
        <end position="193"/>
    </location>
</feature>
<keyword evidence="3" id="KW-1185">Reference proteome</keyword>
<dbReference type="Proteomes" id="UP001428774">
    <property type="component" value="Unassembled WGS sequence"/>
</dbReference>